<gene>
    <name evidence="5" type="ORF">METZ01_LOCUS183672</name>
</gene>
<dbReference type="AlphaFoldDB" id="A0A382CXD9"/>
<protein>
    <recommendedName>
        <fullName evidence="6">SMC-Scp complex subunit ScpB</fullName>
    </recommendedName>
</protein>
<reference evidence="5" key="1">
    <citation type="submission" date="2018-05" db="EMBL/GenBank/DDBJ databases">
        <authorList>
            <person name="Lanie J.A."/>
            <person name="Ng W.-L."/>
            <person name="Kazmierczak K.M."/>
            <person name="Andrzejewski T.M."/>
            <person name="Davidsen T.M."/>
            <person name="Wayne K.J."/>
            <person name="Tettelin H."/>
            <person name="Glass J.I."/>
            <person name="Rusch D."/>
            <person name="Podicherti R."/>
            <person name="Tsui H.-C.T."/>
            <person name="Winkler M.E."/>
        </authorList>
    </citation>
    <scope>NUCLEOTIDE SEQUENCE</scope>
</reference>
<evidence type="ECO:0000256" key="1">
    <source>
        <dbReference type="ARBA" id="ARBA00022490"/>
    </source>
</evidence>
<name>A0A382CXD9_9ZZZZ</name>
<dbReference type="PANTHER" id="PTHR34298:SF2">
    <property type="entry name" value="SEGREGATION AND CONDENSATION PROTEIN B"/>
    <property type="match status" value="1"/>
</dbReference>
<dbReference type="InterPro" id="IPR036390">
    <property type="entry name" value="WH_DNA-bd_sf"/>
</dbReference>
<keyword evidence="2" id="KW-0132">Cell division</keyword>
<evidence type="ECO:0000313" key="5">
    <source>
        <dbReference type="EMBL" id="SVB30818.1"/>
    </source>
</evidence>
<accession>A0A382CXD9</accession>
<dbReference type="GO" id="GO:0051301">
    <property type="term" value="P:cell division"/>
    <property type="evidence" value="ECO:0007669"/>
    <property type="project" value="UniProtKB-KW"/>
</dbReference>
<sequence>VENLKSLFEGEQPTRGDIREVLTAIEAGCSERGYELCKVASGYRFQVKSRYAEWVSRLWEERPPRYTRALLETLSLIAYKQPLTRGDIEAVRGVAVSTNIMRNLLEREWIRVVGHRDVPGRPAMYATTRGFLDYFNLNSLDELPPLSDIRELEPNIEALDLGEELIQVKTLELSSDESPGDLLDDEKLDQVAEQVDVIERNIKRMFNPEPDEDAQGTDQLVQASADLTENSKGNAGTFANVPADILNAAFAEDDPAHESDDES</sequence>
<keyword evidence="4" id="KW-0131">Cell cycle</keyword>
<keyword evidence="3" id="KW-0159">Chromosome partition</keyword>
<dbReference type="SUPFAM" id="SSF46785">
    <property type="entry name" value="Winged helix' DNA-binding domain"/>
    <property type="match status" value="2"/>
</dbReference>
<dbReference type="InterPro" id="IPR036388">
    <property type="entry name" value="WH-like_DNA-bd_sf"/>
</dbReference>
<evidence type="ECO:0000256" key="3">
    <source>
        <dbReference type="ARBA" id="ARBA00022829"/>
    </source>
</evidence>
<dbReference type="Gene3D" id="1.10.10.10">
    <property type="entry name" value="Winged helix-like DNA-binding domain superfamily/Winged helix DNA-binding domain"/>
    <property type="match status" value="2"/>
</dbReference>
<evidence type="ECO:0008006" key="6">
    <source>
        <dbReference type="Google" id="ProtNLM"/>
    </source>
</evidence>
<organism evidence="5">
    <name type="scientific">marine metagenome</name>
    <dbReference type="NCBI Taxonomy" id="408172"/>
    <lineage>
        <taxon>unclassified sequences</taxon>
        <taxon>metagenomes</taxon>
        <taxon>ecological metagenomes</taxon>
    </lineage>
</organism>
<dbReference type="PANTHER" id="PTHR34298">
    <property type="entry name" value="SEGREGATION AND CONDENSATION PROTEIN B"/>
    <property type="match status" value="1"/>
</dbReference>
<evidence type="ECO:0000256" key="4">
    <source>
        <dbReference type="ARBA" id="ARBA00023306"/>
    </source>
</evidence>
<dbReference type="NCBIfam" id="TIGR00281">
    <property type="entry name" value="SMC-Scp complex subunit ScpB"/>
    <property type="match status" value="1"/>
</dbReference>
<evidence type="ECO:0000256" key="2">
    <source>
        <dbReference type="ARBA" id="ARBA00022618"/>
    </source>
</evidence>
<dbReference type="InterPro" id="IPR005234">
    <property type="entry name" value="ScpB_csome_segregation"/>
</dbReference>
<dbReference type="GO" id="GO:0051304">
    <property type="term" value="P:chromosome separation"/>
    <property type="evidence" value="ECO:0007669"/>
    <property type="project" value="InterPro"/>
</dbReference>
<proteinExistence type="predicted"/>
<dbReference type="EMBL" id="UINC01036599">
    <property type="protein sequence ID" value="SVB30818.1"/>
    <property type="molecule type" value="Genomic_DNA"/>
</dbReference>
<feature type="non-terminal residue" evidence="5">
    <location>
        <position position="1"/>
    </location>
</feature>
<dbReference type="Pfam" id="PF04079">
    <property type="entry name" value="SMC_ScpB"/>
    <property type="match status" value="1"/>
</dbReference>
<keyword evidence="1" id="KW-0963">Cytoplasm</keyword>